<accession>A0A346CL83</accession>
<evidence type="ECO:0000256" key="3">
    <source>
        <dbReference type="ARBA" id="ARBA00022989"/>
    </source>
</evidence>
<gene>
    <name evidence="6" type="primary">wzx</name>
</gene>
<keyword evidence="3 5" id="KW-1133">Transmembrane helix</keyword>
<dbReference type="PANTHER" id="PTHR43424">
    <property type="entry name" value="LOCUS PUTATIVE PROTEIN 1-RELATED"/>
    <property type="match status" value="1"/>
</dbReference>
<keyword evidence="4 5" id="KW-0472">Membrane</keyword>
<dbReference type="GO" id="GO:0016020">
    <property type="term" value="C:membrane"/>
    <property type="evidence" value="ECO:0007669"/>
    <property type="project" value="UniProtKB-SubCell"/>
</dbReference>
<feature type="transmembrane region" description="Helical" evidence="5">
    <location>
        <begin position="171"/>
        <end position="195"/>
    </location>
</feature>
<reference evidence="6" key="1">
    <citation type="submission" date="2018-06" db="EMBL/GenBank/DDBJ databases">
        <title>Development of a Molecular Serotyping Scheme and a Multiplexed Luminex-Based Array for Providencia.</title>
        <authorList>
            <person name="Du Y."/>
            <person name="Liu B."/>
        </authorList>
    </citation>
    <scope>NUCLEOTIDE SEQUENCE</scope>
</reference>
<evidence type="ECO:0000256" key="1">
    <source>
        <dbReference type="ARBA" id="ARBA00004141"/>
    </source>
</evidence>
<feature type="transmembrane region" description="Helical" evidence="5">
    <location>
        <begin position="248"/>
        <end position="270"/>
    </location>
</feature>
<evidence type="ECO:0000256" key="4">
    <source>
        <dbReference type="ARBA" id="ARBA00023136"/>
    </source>
</evidence>
<evidence type="ECO:0000313" key="6">
    <source>
        <dbReference type="EMBL" id="AXL96357.1"/>
    </source>
</evidence>
<feature type="transmembrane region" description="Helical" evidence="5">
    <location>
        <begin position="148"/>
        <end position="165"/>
    </location>
</feature>
<organism evidence="6">
    <name type="scientific">Providencia alcalifaciens</name>
    <dbReference type="NCBI Taxonomy" id="126385"/>
    <lineage>
        <taxon>Bacteria</taxon>
        <taxon>Pseudomonadati</taxon>
        <taxon>Pseudomonadota</taxon>
        <taxon>Gammaproteobacteria</taxon>
        <taxon>Enterobacterales</taxon>
        <taxon>Morganellaceae</taxon>
        <taxon>Providencia</taxon>
    </lineage>
</organism>
<keyword evidence="2 5" id="KW-0812">Transmembrane</keyword>
<dbReference type="PANTHER" id="PTHR43424:SF1">
    <property type="entry name" value="LOCUS PUTATIVE PROTEIN 1-RELATED"/>
    <property type="match status" value="1"/>
</dbReference>
<feature type="transmembrane region" description="Helical" evidence="5">
    <location>
        <begin position="12"/>
        <end position="33"/>
    </location>
</feature>
<feature type="transmembrane region" description="Helical" evidence="5">
    <location>
        <begin position="83"/>
        <end position="107"/>
    </location>
</feature>
<evidence type="ECO:0000256" key="2">
    <source>
        <dbReference type="ARBA" id="ARBA00022692"/>
    </source>
</evidence>
<feature type="transmembrane region" description="Helical" evidence="5">
    <location>
        <begin position="207"/>
        <end position="228"/>
    </location>
</feature>
<proteinExistence type="predicted"/>
<feature type="transmembrane region" description="Helical" evidence="5">
    <location>
        <begin position="45"/>
        <end position="63"/>
    </location>
</feature>
<evidence type="ECO:0000256" key="5">
    <source>
        <dbReference type="SAM" id="Phobius"/>
    </source>
</evidence>
<dbReference type="InterPro" id="IPR052556">
    <property type="entry name" value="PolySynth_Transporter"/>
</dbReference>
<dbReference type="AlphaFoldDB" id="A0A346CL83"/>
<name>A0A346CL83_9GAMM</name>
<feature type="transmembrane region" description="Helical" evidence="5">
    <location>
        <begin position="383"/>
        <end position="401"/>
    </location>
</feature>
<dbReference type="EMBL" id="MH444262">
    <property type="protein sequence ID" value="AXL96357.1"/>
    <property type="molecule type" value="Genomic_DNA"/>
</dbReference>
<sequence>MKKYTKHSLLTNFLAAIADKLGRMFLSFFFVSFMAKNLDKENFGLINYIILLCSLAITFTWVISSDQIVNELHRKKNRLGQVIGTSIFIRTLASFLTLFLFLGYAISNYSEEQFILIFLFSISIIVNPISVVHCYFRYKTDLTKLIKLDFISFITITLLKIFVIVKYKSILLLTLCFSLEYIVSAIIYVFLFYTLKEKIKLSINPKLISPMLKVGFPLLLGTFTTIIFTKIDRIVIKFILGLESVADYSIAVTLTEVWWTFPILLVQIMASRIIYSSKLLIHPLLKDICKIISSIIVFIIILTVIFGGEVIDIVYSSKYSSSYSILIIYMFSTVFIFWDSLNNQFLIKVNKEKTILMKAIIGLLVNLSFCFILIHLFGIIGAAISTLLAYFISWLSIYFLAPEIRCVLTLQVQSLFLPFPNIKKTLTELKKHEY</sequence>
<protein>
    <submittedName>
        <fullName evidence="6">Flippase</fullName>
    </submittedName>
</protein>
<dbReference type="InterPro" id="IPR002797">
    <property type="entry name" value="Polysacc_synth"/>
</dbReference>
<dbReference type="Pfam" id="PF01943">
    <property type="entry name" value="Polysacc_synt"/>
    <property type="match status" value="1"/>
</dbReference>
<feature type="transmembrane region" description="Helical" evidence="5">
    <location>
        <begin position="291"/>
        <end position="315"/>
    </location>
</feature>
<dbReference type="RefSeq" id="WP_036962559.1">
    <property type="nucleotide sequence ID" value="NZ_CABKTF010000006.1"/>
</dbReference>
<comment type="subcellular location">
    <subcellularLocation>
        <location evidence="1">Membrane</location>
        <topology evidence="1">Multi-pass membrane protein</topology>
    </subcellularLocation>
</comment>
<feature type="transmembrane region" description="Helical" evidence="5">
    <location>
        <begin position="113"/>
        <end position="136"/>
    </location>
</feature>
<feature type="transmembrane region" description="Helical" evidence="5">
    <location>
        <begin position="359"/>
        <end position="377"/>
    </location>
</feature>
<feature type="transmembrane region" description="Helical" evidence="5">
    <location>
        <begin position="321"/>
        <end position="338"/>
    </location>
</feature>